<name>A0A975D4U8_9SPHN</name>
<dbReference type="EMBL" id="CP059319">
    <property type="protein sequence ID" value="QTH21715.1"/>
    <property type="molecule type" value="Genomic_DNA"/>
</dbReference>
<proteinExistence type="predicted"/>
<accession>A0A975D4U8</accession>
<gene>
    <name evidence="1" type="ORF">HRJ34_26015</name>
</gene>
<reference evidence="1" key="1">
    <citation type="submission" date="2020-07" db="EMBL/GenBank/DDBJ databases">
        <authorList>
            <person name="Camacho E."/>
        </authorList>
    </citation>
    <scope>NUCLEOTIDE SEQUENCE</scope>
    <source>
        <strain evidence="1">MPO218</strain>
    </source>
</reference>
<sequence length="92" mass="9913">MTLDLKAALEQAIRNRFAAGQIETVSITDGVAADGERVFNVTIVFNKTLDVAKAASLARYMRSTLEEADEPAFPIIAFRSVADQKKLQAAAA</sequence>
<evidence type="ECO:0000313" key="1">
    <source>
        <dbReference type="EMBL" id="QTH21715.1"/>
    </source>
</evidence>
<dbReference type="RefSeq" id="WP_208632888.1">
    <property type="nucleotide sequence ID" value="NZ_CP059319.1"/>
</dbReference>
<organism evidence="1 2">
    <name type="scientific">Rhizorhabdus wittichii</name>
    <dbReference type="NCBI Taxonomy" id="160791"/>
    <lineage>
        <taxon>Bacteria</taxon>
        <taxon>Pseudomonadati</taxon>
        <taxon>Pseudomonadota</taxon>
        <taxon>Alphaproteobacteria</taxon>
        <taxon>Sphingomonadales</taxon>
        <taxon>Sphingomonadaceae</taxon>
        <taxon>Rhizorhabdus</taxon>
    </lineage>
</organism>
<dbReference type="Proteomes" id="UP000664914">
    <property type="component" value="Chromosome"/>
</dbReference>
<protein>
    <submittedName>
        <fullName evidence="1">Uncharacterized protein</fullName>
    </submittedName>
</protein>
<dbReference type="AlphaFoldDB" id="A0A975D4U8"/>
<reference evidence="1" key="2">
    <citation type="submission" date="2021-04" db="EMBL/GenBank/DDBJ databases">
        <title>Isolation and genomic analysis of the ibuprofen-degrading bacterium Sphingomonas strain MPO218.</title>
        <authorList>
            <person name="Aulestia M."/>
            <person name="Flores A."/>
            <person name="Mangas E.L."/>
            <person name="Perez-Pulido A.J."/>
            <person name="Santero E."/>
            <person name="Camacho E.M."/>
        </authorList>
    </citation>
    <scope>NUCLEOTIDE SEQUENCE</scope>
    <source>
        <strain evidence="1">MPO218</strain>
    </source>
</reference>
<evidence type="ECO:0000313" key="2">
    <source>
        <dbReference type="Proteomes" id="UP000664914"/>
    </source>
</evidence>